<dbReference type="HOGENOM" id="CLU_1068006_0_0_2"/>
<dbReference type="EMBL" id="JH597761">
    <property type="protein sequence ID" value="EHP70730.1"/>
    <property type="molecule type" value="Genomic_DNA"/>
</dbReference>
<evidence type="ECO:0000313" key="1">
    <source>
        <dbReference type="EMBL" id="EHP70730.1"/>
    </source>
</evidence>
<accession>H2C3A9</accession>
<proteinExistence type="predicted"/>
<gene>
    <name evidence="1" type="ORF">MetMK1DRAFT_00012330</name>
</gene>
<dbReference type="OrthoDB" id="35796at2157"/>
<dbReference type="AlphaFoldDB" id="H2C3A9"/>
<sequence length="265" mass="31038">MDYIALAERMGVDREKAIYAYRRLNGGYFMRLYYAKPPTMYKLHDWPSYYLKASKHFPKLGDKGYNEAVQVLITLDVVSILGTSSVLENKPLQEQKIRDHVRETFSLIKREAEVKSLYPFPEMGEVRITQDFFSFINDLVKKRREEDSADPLTYLTDMAYESDVMENLRKERPWARTISRKDSLRALMLSEKLEEFINSKRVEIFYIVGQRTGYIDRAILDYGIRGGIAKLVEEGERALKGETDQFGRELLRIIEAVREVSNYLK</sequence>
<dbReference type="RefSeq" id="WP_009071518.1">
    <property type="nucleotide sequence ID" value="NZ_JH597761.1"/>
</dbReference>
<dbReference type="STRING" id="671065.MetMK1DRAFT_00012330"/>
<dbReference type="eggNOG" id="arCOG06040">
    <property type="taxonomic scope" value="Archaea"/>
</dbReference>
<dbReference type="Proteomes" id="UP000003980">
    <property type="component" value="Unassembled WGS sequence"/>
</dbReference>
<organism evidence="1 2">
    <name type="scientific">Metallosphaera yellowstonensis MK1</name>
    <dbReference type="NCBI Taxonomy" id="671065"/>
    <lineage>
        <taxon>Archaea</taxon>
        <taxon>Thermoproteota</taxon>
        <taxon>Thermoprotei</taxon>
        <taxon>Sulfolobales</taxon>
        <taxon>Sulfolobaceae</taxon>
        <taxon>Metallosphaera</taxon>
    </lineage>
</organism>
<reference evidence="1 2" key="1">
    <citation type="submission" date="2012-01" db="EMBL/GenBank/DDBJ databases">
        <title>Improved High-Quality Draft sequence of Metallosphaera yellowstonensis MK1.</title>
        <authorList>
            <consortium name="US DOE Joint Genome Institute"/>
            <person name="Lucas S."/>
            <person name="Han J."/>
            <person name="Cheng J.-F."/>
            <person name="Goodwin L."/>
            <person name="Pitluck S."/>
            <person name="Peters L."/>
            <person name="Teshima H."/>
            <person name="Detter J.C."/>
            <person name="Han C."/>
            <person name="Tapia R."/>
            <person name="Land M."/>
            <person name="Hauser L."/>
            <person name="Kyrpides N."/>
            <person name="Kozubal M."/>
            <person name="Macur R.E."/>
            <person name="Jay Z."/>
            <person name="Inskeep W."/>
            <person name="Woyke T."/>
        </authorList>
    </citation>
    <scope>NUCLEOTIDE SEQUENCE [LARGE SCALE GENOMIC DNA]</scope>
    <source>
        <strain evidence="1 2">MK1</strain>
    </source>
</reference>
<name>H2C3A9_9CREN</name>
<protein>
    <submittedName>
        <fullName evidence="1">Uncharacterized protein</fullName>
    </submittedName>
</protein>
<keyword evidence="2" id="KW-1185">Reference proteome</keyword>
<evidence type="ECO:0000313" key="2">
    <source>
        <dbReference type="Proteomes" id="UP000003980"/>
    </source>
</evidence>